<evidence type="ECO:0000313" key="2">
    <source>
        <dbReference type="Proteomes" id="UP000248857"/>
    </source>
</evidence>
<dbReference type="NCBIfam" id="NF045647">
    <property type="entry name" value="alr0857_fam"/>
    <property type="match status" value="1"/>
</dbReference>
<dbReference type="EMBL" id="PQWO01000012">
    <property type="protein sequence ID" value="PZD72130.1"/>
    <property type="molecule type" value="Genomic_DNA"/>
</dbReference>
<name>A0A2W1JEA2_9CYAN</name>
<protein>
    <submittedName>
        <fullName evidence="1">Uncharacterized protein</fullName>
    </submittedName>
</protein>
<organism evidence="1 2">
    <name type="scientific">Acaryochloris thomasi RCC1774</name>
    <dbReference type="NCBI Taxonomy" id="1764569"/>
    <lineage>
        <taxon>Bacteria</taxon>
        <taxon>Bacillati</taxon>
        <taxon>Cyanobacteriota</taxon>
        <taxon>Cyanophyceae</taxon>
        <taxon>Acaryochloridales</taxon>
        <taxon>Acaryochloridaceae</taxon>
        <taxon>Acaryochloris</taxon>
        <taxon>Acaryochloris thomasi</taxon>
    </lineage>
</organism>
<reference evidence="1 2" key="1">
    <citation type="journal article" date="2018" name="Sci. Rep.">
        <title>A novel species of the marine cyanobacterium Acaryochloris with a unique pigment content and lifestyle.</title>
        <authorList>
            <person name="Partensky F."/>
            <person name="Six C."/>
            <person name="Ratin M."/>
            <person name="Garczarek L."/>
            <person name="Vaulot D."/>
            <person name="Probert I."/>
            <person name="Calteau A."/>
            <person name="Gourvil P."/>
            <person name="Marie D."/>
            <person name="Grebert T."/>
            <person name="Bouchier C."/>
            <person name="Le Panse S."/>
            <person name="Gachenot M."/>
            <person name="Rodriguez F."/>
            <person name="Garrido J.L."/>
        </authorList>
    </citation>
    <scope>NUCLEOTIDE SEQUENCE [LARGE SCALE GENOMIC DNA]</scope>
    <source>
        <strain evidence="1 2">RCC1774</strain>
    </source>
</reference>
<evidence type="ECO:0000313" key="1">
    <source>
        <dbReference type="EMBL" id="PZD72130.1"/>
    </source>
</evidence>
<keyword evidence="2" id="KW-1185">Reference proteome</keyword>
<accession>A0A2W1JEA2</accession>
<dbReference type="InterPro" id="IPR054664">
    <property type="entry name" value="Alr0857-like"/>
</dbReference>
<dbReference type="RefSeq" id="WP_110987452.1">
    <property type="nucleotide sequence ID" value="NZ_CAWNWM010000012.1"/>
</dbReference>
<dbReference type="AlphaFoldDB" id="A0A2W1JEA2"/>
<comment type="caution">
    <text evidence="1">The sequence shown here is derived from an EMBL/GenBank/DDBJ whole genome shotgun (WGS) entry which is preliminary data.</text>
</comment>
<dbReference type="OrthoDB" id="530474at2"/>
<sequence>MLKLAYSDIGTHLEYLSGRMGPMIARRRLLARRTGQAIHLEPSYAAVLIPDSVTEMKTLEDAIATHNDDNISLCASLDAGIEVILQGCWVAHNQNTTEGLFLTVLQPAIEQHLVNLWRVIGPNVVSCTWPTGQPLSELGYEF</sequence>
<dbReference type="Proteomes" id="UP000248857">
    <property type="component" value="Unassembled WGS sequence"/>
</dbReference>
<gene>
    <name evidence="1" type="ORF">C1752_04052</name>
</gene>
<proteinExistence type="predicted"/>